<keyword evidence="2" id="KW-1133">Transmembrane helix</keyword>
<evidence type="ECO:0000256" key="1">
    <source>
        <dbReference type="SAM" id="MobiDB-lite"/>
    </source>
</evidence>
<comment type="caution">
    <text evidence="3">The sequence shown here is derived from an EMBL/GenBank/DDBJ whole genome shotgun (WGS) entry which is preliminary data.</text>
</comment>
<gene>
    <name evidence="3" type="ORF">OU415_24120</name>
</gene>
<feature type="compositionally biased region" description="Polar residues" evidence="1">
    <location>
        <begin position="246"/>
        <end position="256"/>
    </location>
</feature>
<organism evidence="3 4">
    <name type="scientific">Saccharopolyspora oryzae</name>
    <dbReference type="NCBI Taxonomy" id="2997343"/>
    <lineage>
        <taxon>Bacteria</taxon>
        <taxon>Bacillati</taxon>
        <taxon>Actinomycetota</taxon>
        <taxon>Actinomycetes</taxon>
        <taxon>Pseudonocardiales</taxon>
        <taxon>Pseudonocardiaceae</taxon>
        <taxon>Saccharopolyspora</taxon>
    </lineage>
</organism>
<name>A0ABT4V3J6_9PSEU</name>
<evidence type="ECO:0000313" key="3">
    <source>
        <dbReference type="EMBL" id="MDA3628541.1"/>
    </source>
</evidence>
<feature type="compositionally biased region" description="Pro residues" evidence="1">
    <location>
        <begin position="275"/>
        <end position="318"/>
    </location>
</feature>
<feature type="region of interest" description="Disordered" evidence="1">
    <location>
        <begin position="245"/>
        <end position="342"/>
    </location>
</feature>
<dbReference type="RefSeq" id="WP_270951440.1">
    <property type="nucleotide sequence ID" value="NZ_JAQGLA010000047.1"/>
</dbReference>
<protein>
    <recommendedName>
        <fullName evidence="5">PASTA domain-containing protein</fullName>
    </recommendedName>
</protein>
<proteinExistence type="predicted"/>
<accession>A0ABT4V3J6</accession>
<evidence type="ECO:0000313" key="4">
    <source>
        <dbReference type="Proteomes" id="UP001210380"/>
    </source>
</evidence>
<evidence type="ECO:0000256" key="2">
    <source>
        <dbReference type="SAM" id="Phobius"/>
    </source>
</evidence>
<feature type="compositionally biased region" description="Pro residues" evidence="1">
    <location>
        <begin position="259"/>
        <end position="268"/>
    </location>
</feature>
<feature type="transmembrane region" description="Helical" evidence="2">
    <location>
        <begin position="218"/>
        <end position="240"/>
    </location>
</feature>
<dbReference type="EMBL" id="JAQGLA010000047">
    <property type="protein sequence ID" value="MDA3628541.1"/>
    <property type="molecule type" value="Genomic_DNA"/>
</dbReference>
<feature type="compositionally biased region" description="Pro residues" evidence="1">
    <location>
        <begin position="326"/>
        <end position="342"/>
    </location>
</feature>
<sequence length="342" mass="34273">MSALAKPKRHLGVVAGGIGFFALVGIISAATSSGGSPQTTFTSEDTEVYSSSGSYSGPPIARFSPADAEQLSKGLAEAEKLHGVCFGWKLVDGSTEQFDQGSSRGPNVPADSCPRWAEVQVVVALGSTEDDPDAAAVEVVTSDDLRQAPTTTEFVNMGVTADSLAEEPVSVTGQAALGLPLLLVESGALQAPQVPDEEPAGDASTAPLPPGDGSGSSVMVWVALGALGFVAVLGLVLGLIGRAKQKSTSDGTSSGSGPSGPPVSPPPVVQHVAAPPGPPPWPQQGPPQQGPPPQGPPPQQHGPFPGQPPGPNPPPGQGFPPLQGGPQPPWPPRPPGPPGPGR</sequence>
<keyword evidence="2" id="KW-0812">Transmembrane</keyword>
<feature type="region of interest" description="Disordered" evidence="1">
    <location>
        <begin position="32"/>
        <end position="54"/>
    </location>
</feature>
<keyword evidence="2" id="KW-0472">Membrane</keyword>
<evidence type="ECO:0008006" key="5">
    <source>
        <dbReference type="Google" id="ProtNLM"/>
    </source>
</evidence>
<reference evidence="3 4" key="1">
    <citation type="submission" date="2022-11" db="EMBL/GenBank/DDBJ databases">
        <title>Draft genome sequence of Saccharopolyspora sp. WRP15-2 isolated from rhizosphere soils of wild rice in Thailand.</title>
        <authorList>
            <person name="Duangmal K."/>
            <person name="Kammanee S."/>
            <person name="Muangham S."/>
        </authorList>
    </citation>
    <scope>NUCLEOTIDE SEQUENCE [LARGE SCALE GENOMIC DNA]</scope>
    <source>
        <strain evidence="3 4">WRP15-2</strain>
    </source>
</reference>
<dbReference type="Proteomes" id="UP001210380">
    <property type="component" value="Unassembled WGS sequence"/>
</dbReference>
<keyword evidence="4" id="KW-1185">Reference proteome</keyword>
<feature type="region of interest" description="Disordered" evidence="1">
    <location>
        <begin position="193"/>
        <end position="213"/>
    </location>
</feature>